<dbReference type="SUPFAM" id="SSF52540">
    <property type="entry name" value="P-loop containing nucleoside triphosphate hydrolases"/>
    <property type="match status" value="1"/>
</dbReference>
<proteinExistence type="predicted"/>
<accession>A0A931F105</accession>
<gene>
    <name evidence="1" type="ORF">ITP53_14470</name>
</gene>
<dbReference type="PANTHER" id="PTHR36451">
    <property type="entry name" value="PAPS-DEPENDENT SULFOTRANSFERASE STF3"/>
    <property type="match status" value="1"/>
</dbReference>
<dbReference type="AlphaFoldDB" id="A0A931F105"/>
<dbReference type="PANTHER" id="PTHR36451:SF1">
    <property type="entry name" value="OMEGA-HYDROXY-BETA-DIHYDROMENAQUINONE-9 SULFOTRANSFERASE STF3"/>
    <property type="match status" value="1"/>
</dbReference>
<evidence type="ECO:0000313" key="2">
    <source>
        <dbReference type="Proteomes" id="UP000605361"/>
    </source>
</evidence>
<dbReference type="InterPro" id="IPR052736">
    <property type="entry name" value="Stf3_sulfotransferase"/>
</dbReference>
<name>A0A931F105_9ACTN</name>
<protein>
    <submittedName>
        <fullName evidence="1">Sulfotransferase</fullName>
    </submittedName>
</protein>
<dbReference type="InterPro" id="IPR027417">
    <property type="entry name" value="P-loop_NTPase"/>
</dbReference>
<dbReference type="Gene3D" id="3.40.50.300">
    <property type="entry name" value="P-loop containing nucleotide triphosphate hydrolases"/>
    <property type="match status" value="1"/>
</dbReference>
<sequence>MSTEATTIDDLACPRFTPMVESMRAFMVRTASPHLEPSALMDTAMAETGLSDFGDPSFHEPLAVLCESLAKDVSLSPFGQVYAWNQISRLLMNRLLVEDLVRTDPSILDISIERPIVIAGMPRSGTTHLHNLLSADPALRSMPFWEANEPVPPPQERRVRARRDPRLDRAKQVVGMLNTCMPRLRQMHEMTVGHRPEEIHLLALAFSTLYFETWAGGLPTYRDWYRSADQTFAYRYLRKVLQVLTRLRGGSRWVLKSPQHLELFEPLSTVFPDATVVVTHRDPYSVATSFATMHAYTARMYLDKVDVARVGAYWADRTRHMLAACTGTRDLPAPERSIDVRFAALVADNLAVAEAVYERAGQPFTDVAREQLAAYVAAHPPGRHGRVAYDRGILGTDDGWGETFAAYIRRFGVEEET</sequence>
<reference evidence="1" key="1">
    <citation type="submission" date="2020-11" db="EMBL/GenBank/DDBJ databases">
        <title>Whole-genome analyses of Nonomuraea sp. K274.</title>
        <authorList>
            <person name="Veyisoglu A."/>
        </authorList>
    </citation>
    <scope>NUCLEOTIDE SEQUENCE</scope>
    <source>
        <strain evidence="1">K274</strain>
    </source>
</reference>
<keyword evidence="2" id="KW-1185">Reference proteome</keyword>
<dbReference type="EMBL" id="JADOGI010000035">
    <property type="protein sequence ID" value="MBF8186923.1"/>
    <property type="molecule type" value="Genomic_DNA"/>
</dbReference>
<comment type="caution">
    <text evidence="1">The sequence shown here is derived from an EMBL/GenBank/DDBJ whole genome shotgun (WGS) entry which is preliminary data.</text>
</comment>
<dbReference type="Proteomes" id="UP000605361">
    <property type="component" value="Unassembled WGS sequence"/>
</dbReference>
<evidence type="ECO:0000313" key="1">
    <source>
        <dbReference type="EMBL" id="MBF8186923.1"/>
    </source>
</evidence>
<organism evidence="1 2">
    <name type="scientific">Nonomuraea cypriaca</name>
    <dbReference type="NCBI Taxonomy" id="1187855"/>
    <lineage>
        <taxon>Bacteria</taxon>
        <taxon>Bacillati</taxon>
        <taxon>Actinomycetota</taxon>
        <taxon>Actinomycetes</taxon>
        <taxon>Streptosporangiales</taxon>
        <taxon>Streptosporangiaceae</taxon>
        <taxon>Nonomuraea</taxon>
    </lineage>
</organism>
<dbReference type="RefSeq" id="WP_195895892.1">
    <property type="nucleotide sequence ID" value="NZ_JADOGI010000035.1"/>
</dbReference>
<dbReference type="Pfam" id="PF13469">
    <property type="entry name" value="Sulfotransfer_3"/>
    <property type="match status" value="1"/>
</dbReference>